<sequence>MPELEPITTLGHRALENMVLEKLMKMDNGYWRYATTTTSASQTLSLTPSPATRCLGNTHVHIDGIS</sequence>
<accession>A0A0B7BSY7</accession>
<dbReference type="AlphaFoldDB" id="A0A0B7BSY7"/>
<dbReference type="EMBL" id="HACG01048420">
    <property type="protein sequence ID" value="CEK95285.1"/>
    <property type="molecule type" value="Transcribed_RNA"/>
</dbReference>
<gene>
    <name evidence="1" type="primary">ORF206295</name>
</gene>
<proteinExistence type="predicted"/>
<evidence type="ECO:0000313" key="1">
    <source>
        <dbReference type="EMBL" id="CEK95285.1"/>
    </source>
</evidence>
<name>A0A0B7BSY7_9EUPU</name>
<protein>
    <submittedName>
        <fullName evidence="1">Uncharacterized protein</fullName>
    </submittedName>
</protein>
<organism evidence="1">
    <name type="scientific">Arion vulgaris</name>
    <dbReference type="NCBI Taxonomy" id="1028688"/>
    <lineage>
        <taxon>Eukaryota</taxon>
        <taxon>Metazoa</taxon>
        <taxon>Spiralia</taxon>
        <taxon>Lophotrochozoa</taxon>
        <taxon>Mollusca</taxon>
        <taxon>Gastropoda</taxon>
        <taxon>Heterobranchia</taxon>
        <taxon>Euthyneura</taxon>
        <taxon>Panpulmonata</taxon>
        <taxon>Eupulmonata</taxon>
        <taxon>Stylommatophora</taxon>
        <taxon>Helicina</taxon>
        <taxon>Arionoidea</taxon>
        <taxon>Arionidae</taxon>
        <taxon>Arion</taxon>
    </lineage>
</organism>
<reference evidence="1" key="1">
    <citation type="submission" date="2014-12" db="EMBL/GenBank/DDBJ databases">
        <title>Insight into the proteome of Arion vulgaris.</title>
        <authorList>
            <person name="Aradska J."/>
            <person name="Bulat T."/>
            <person name="Smidak R."/>
            <person name="Sarate P."/>
            <person name="Gangsoo J."/>
            <person name="Sialana F."/>
            <person name="Bilban M."/>
            <person name="Lubec G."/>
        </authorList>
    </citation>
    <scope>NUCLEOTIDE SEQUENCE</scope>
    <source>
        <tissue evidence="1">Skin</tissue>
    </source>
</reference>